<reference evidence="1" key="1">
    <citation type="journal article" date="2009" name="PLoS Genet.">
        <title>Sequencing, mapping, and analysis of 27,455 maize full-length cDNAs.</title>
        <authorList>
            <person name="Soderlund C."/>
            <person name="Descour A."/>
            <person name="Kudrna D."/>
            <person name="Bomhoff M."/>
            <person name="Boyd L."/>
            <person name="Currie J."/>
            <person name="Angelova A."/>
            <person name="Collura K."/>
            <person name="Wissotski M."/>
            <person name="Ashley E."/>
            <person name="Morrow D."/>
            <person name="Fernandes J."/>
            <person name="Walbot V."/>
            <person name="Yu Y."/>
        </authorList>
    </citation>
    <scope>NUCLEOTIDE SEQUENCE</scope>
    <source>
        <strain evidence="1">B73</strain>
    </source>
</reference>
<dbReference type="AlphaFoldDB" id="C4J3B2"/>
<accession>C4J3B2</accession>
<protein>
    <submittedName>
        <fullName evidence="1">Uncharacterized protein</fullName>
    </submittedName>
</protein>
<sequence>MKPSICQPYPLCLSGLWPPLLLCIYIHPLSLIDHHGPHLLTLSDSLFCPFLFDKACPCVISCKFRRLLLSSLRIALPFCLPSTDSAAELQFQPVELSQV</sequence>
<evidence type="ECO:0000313" key="1">
    <source>
        <dbReference type="EMBL" id="ACR35662.1"/>
    </source>
</evidence>
<name>C4J3B2_MAIZE</name>
<organism evidence="1">
    <name type="scientific">Zea mays</name>
    <name type="common">Maize</name>
    <dbReference type="NCBI Taxonomy" id="4577"/>
    <lineage>
        <taxon>Eukaryota</taxon>
        <taxon>Viridiplantae</taxon>
        <taxon>Streptophyta</taxon>
        <taxon>Embryophyta</taxon>
        <taxon>Tracheophyta</taxon>
        <taxon>Spermatophyta</taxon>
        <taxon>Magnoliopsida</taxon>
        <taxon>Liliopsida</taxon>
        <taxon>Poales</taxon>
        <taxon>Poaceae</taxon>
        <taxon>PACMAD clade</taxon>
        <taxon>Panicoideae</taxon>
        <taxon>Andropogonodae</taxon>
        <taxon>Andropogoneae</taxon>
        <taxon>Tripsacinae</taxon>
        <taxon>Zea</taxon>
    </lineage>
</organism>
<reference evidence="1" key="2">
    <citation type="submission" date="2012-06" db="EMBL/GenBank/DDBJ databases">
        <authorList>
            <person name="Yu Y."/>
            <person name="Currie J."/>
            <person name="Lomeli R."/>
            <person name="Angelova A."/>
            <person name="Collura K."/>
            <person name="Wissotski M."/>
            <person name="Campos D."/>
            <person name="Kudrna D."/>
            <person name="Golser W."/>
            <person name="Ashely E."/>
            <person name="Descour A."/>
            <person name="Fernandes J."/>
            <person name="Soderlund C."/>
            <person name="Walbot V."/>
        </authorList>
    </citation>
    <scope>NUCLEOTIDE SEQUENCE</scope>
    <source>
        <strain evidence="1">B73</strain>
    </source>
</reference>
<proteinExistence type="evidence at transcript level"/>
<dbReference type="EMBL" id="BT085309">
    <property type="protein sequence ID" value="ACR35662.1"/>
    <property type="molecule type" value="mRNA"/>
</dbReference>